<evidence type="ECO:0000313" key="3">
    <source>
        <dbReference type="EMBL" id="MCU6793178.1"/>
    </source>
</evidence>
<evidence type="ECO:0000259" key="2">
    <source>
        <dbReference type="Pfam" id="PF16640"/>
    </source>
</evidence>
<dbReference type="InterPro" id="IPR013783">
    <property type="entry name" value="Ig-like_fold"/>
</dbReference>
<dbReference type="EMBL" id="JAOQIO010000038">
    <property type="protein sequence ID" value="MCU6793178.1"/>
    <property type="molecule type" value="Genomic_DNA"/>
</dbReference>
<keyword evidence="4" id="KW-1185">Reference proteome</keyword>
<name>A0ABT2UEV4_9BACL</name>
<protein>
    <submittedName>
        <fullName evidence="3">Ig-like domain repeat protein</fullName>
    </submittedName>
</protein>
<comment type="caution">
    <text evidence="3">The sequence shown here is derived from an EMBL/GenBank/DDBJ whole genome shotgun (WGS) entry which is preliminary data.</text>
</comment>
<evidence type="ECO:0000259" key="1">
    <source>
        <dbReference type="Pfam" id="PF12733"/>
    </source>
</evidence>
<proteinExistence type="predicted"/>
<dbReference type="Pfam" id="PF16640">
    <property type="entry name" value="Big_3_5"/>
    <property type="match status" value="2"/>
</dbReference>
<dbReference type="Pfam" id="PF12733">
    <property type="entry name" value="Cadherin-like"/>
    <property type="match status" value="1"/>
</dbReference>
<gene>
    <name evidence="3" type="ORF">OB236_13730</name>
</gene>
<feature type="domain" description="Cadherin-like beta-sandwich-like" evidence="1">
    <location>
        <begin position="446"/>
        <end position="531"/>
    </location>
</feature>
<dbReference type="Proteomes" id="UP001652445">
    <property type="component" value="Unassembled WGS sequence"/>
</dbReference>
<feature type="domain" description="Bacterial Ig-like" evidence="2">
    <location>
        <begin position="346"/>
        <end position="431"/>
    </location>
</feature>
<dbReference type="InterPro" id="IPR025883">
    <property type="entry name" value="Cadherin-like_domain"/>
</dbReference>
<reference evidence="3 4" key="1">
    <citation type="submission" date="2022-09" db="EMBL/GenBank/DDBJ databases">
        <authorList>
            <person name="Han X.L."/>
            <person name="Wang Q."/>
            <person name="Lu T."/>
        </authorList>
    </citation>
    <scope>NUCLEOTIDE SEQUENCE [LARGE SCALE GENOMIC DNA]</scope>
    <source>
        <strain evidence="3 4">WQ 127069</strain>
    </source>
</reference>
<sequence>MDRFFNFIERIRFIGFVLFFVLITSMHPDAIFAQNVTTSTISSSVAASTYGNSVTFTTYVTDSAIQGTQPSGTVTFKDGSLTMGTATLSSTVPAVATVPNQPAVPSGMKVSCYSGPDTFTSVDCPVVKWGDYTYWAFSYNDNRDSLGIVAYDSSGTVVKQWERTGTRYLWQITVDASAQSITFWGQGTSNATVEWGFLENHSAAASFTTSTLAIGTHTITAAYSGEGNHTGSTSGGVQHTVNPIATSTTLNSNANPSSYGNSVDFIATVTSLGGYPATGTVTFTEGSTTLGTASLAGGAATFSTSSLSAGTHAPITAVYEGDSLHSGSMSTGLTQVVNKLMSSTSLTFSSNTSAYGDSVTINAQVTSSPGGEPTGMVTFKDGITILGIASLSGGQASISISSLTAGNHSIKAEYTGDTNFMGSASSATSLEILLRSNSNLSGLTLDGISMVEPFNKNVYVYTASVSNTVHAVAVRASLEDSTASIKVNGIALSVGQASSPIDLQVGSNNISIEVTAQDGTSKSTYAITIQRSAAERMDAAQALTKISSMYDSNMDGKFDADDVREILLLIEPVSIVPLP</sequence>
<dbReference type="Gene3D" id="2.60.40.10">
    <property type="entry name" value="Immunoglobulins"/>
    <property type="match status" value="4"/>
</dbReference>
<accession>A0ABT2UEV4</accession>
<evidence type="ECO:0000313" key="4">
    <source>
        <dbReference type="Proteomes" id="UP001652445"/>
    </source>
</evidence>
<dbReference type="RefSeq" id="WP_262684484.1">
    <property type="nucleotide sequence ID" value="NZ_JAOQIO010000038.1"/>
</dbReference>
<organism evidence="3 4">
    <name type="scientific">Paenibacillus baimaensis</name>
    <dbReference type="NCBI Taxonomy" id="2982185"/>
    <lineage>
        <taxon>Bacteria</taxon>
        <taxon>Bacillati</taxon>
        <taxon>Bacillota</taxon>
        <taxon>Bacilli</taxon>
        <taxon>Bacillales</taxon>
        <taxon>Paenibacillaceae</taxon>
        <taxon>Paenibacillus</taxon>
    </lineage>
</organism>
<feature type="domain" description="Bacterial Ig-like" evidence="2">
    <location>
        <begin position="251"/>
        <end position="338"/>
    </location>
</feature>
<dbReference type="InterPro" id="IPR032109">
    <property type="entry name" value="Big_3_5"/>
</dbReference>